<reference evidence="1 2" key="1">
    <citation type="journal article" date="2014" name="Agronomy (Basel)">
        <title>A Draft Genome Sequence for Ensete ventricosum, the Drought-Tolerant Tree Against Hunger.</title>
        <authorList>
            <person name="Harrison J."/>
            <person name="Moore K.A."/>
            <person name="Paszkiewicz K."/>
            <person name="Jones T."/>
            <person name="Grant M."/>
            <person name="Ambacheew D."/>
            <person name="Muzemil S."/>
            <person name="Studholme D.J."/>
        </authorList>
    </citation>
    <scope>NUCLEOTIDE SEQUENCE [LARGE SCALE GENOMIC DNA]</scope>
</reference>
<protein>
    <submittedName>
        <fullName evidence="1">Uncharacterized protein</fullName>
    </submittedName>
</protein>
<name>A0A427B667_ENSVE</name>
<sequence length="119" mass="13352">MQEIVFVGGNAHLTASEEETAKPMQKRSAAVGDCWLGFLLPHGRRFQYVYVAAISLQTGTDRLRQTCIILRLRSQGTHKVDEGKSRLGKTLASQVVESLWTRHRVIATSDHLLQHLCIL</sequence>
<dbReference type="Proteomes" id="UP000287651">
    <property type="component" value="Unassembled WGS sequence"/>
</dbReference>
<gene>
    <name evidence="1" type="ORF">B296_00016329</name>
</gene>
<evidence type="ECO:0000313" key="2">
    <source>
        <dbReference type="Proteomes" id="UP000287651"/>
    </source>
</evidence>
<comment type="caution">
    <text evidence="1">The sequence shown here is derived from an EMBL/GenBank/DDBJ whole genome shotgun (WGS) entry which is preliminary data.</text>
</comment>
<dbReference type="EMBL" id="AMZH03000396">
    <property type="protein sequence ID" value="RRT83989.1"/>
    <property type="molecule type" value="Genomic_DNA"/>
</dbReference>
<organism evidence="1 2">
    <name type="scientific">Ensete ventricosum</name>
    <name type="common">Abyssinian banana</name>
    <name type="synonym">Musa ensete</name>
    <dbReference type="NCBI Taxonomy" id="4639"/>
    <lineage>
        <taxon>Eukaryota</taxon>
        <taxon>Viridiplantae</taxon>
        <taxon>Streptophyta</taxon>
        <taxon>Embryophyta</taxon>
        <taxon>Tracheophyta</taxon>
        <taxon>Spermatophyta</taxon>
        <taxon>Magnoliopsida</taxon>
        <taxon>Liliopsida</taxon>
        <taxon>Zingiberales</taxon>
        <taxon>Musaceae</taxon>
        <taxon>Ensete</taxon>
    </lineage>
</organism>
<dbReference type="AlphaFoldDB" id="A0A427B667"/>
<evidence type="ECO:0000313" key="1">
    <source>
        <dbReference type="EMBL" id="RRT83989.1"/>
    </source>
</evidence>
<accession>A0A427B667</accession>
<proteinExistence type="predicted"/>